<evidence type="ECO:0000256" key="2">
    <source>
        <dbReference type="SAM" id="MobiDB-lite"/>
    </source>
</evidence>
<feature type="coiled-coil region" evidence="1">
    <location>
        <begin position="625"/>
        <end position="652"/>
    </location>
</feature>
<evidence type="ECO:0008006" key="5">
    <source>
        <dbReference type="Google" id="ProtNLM"/>
    </source>
</evidence>
<accession>A0ABP0ADD8</accession>
<feature type="region of interest" description="Disordered" evidence="2">
    <location>
        <begin position="1"/>
        <end position="29"/>
    </location>
</feature>
<evidence type="ECO:0000313" key="4">
    <source>
        <dbReference type="Proteomes" id="UP001314169"/>
    </source>
</evidence>
<dbReference type="InterPro" id="IPR038826">
    <property type="entry name" value="CCDC178"/>
</dbReference>
<evidence type="ECO:0000313" key="3">
    <source>
        <dbReference type="EMBL" id="CAK6447928.1"/>
    </source>
</evidence>
<dbReference type="PANTHER" id="PTHR35088:SF1">
    <property type="entry name" value="COILED-COIL DOMAIN-CONTAINING PROTEIN 178"/>
    <property type="match status" value="1"/>
</dbReference>
<dbReference type="PANTHER" id="PTHR35088">
    <property type="entry name" value="COILED-COIL DOMAIN-CONTAINING PROTEIN 178"/>
    <property type="match status" value="1"/>
</dbReference>
<feature type="compositionally biased region" description="Polar residues" evidence="2">
    <location>
        <begin position="1"/>
        <end position="11"/>
    </location>
</feature>
<gene>
    <name evidence="3" type="ORF">MPIPNATIZW_LOCUS16234</name>
</gene>
<keyword evidence="1" id="KW-0175">Coiled coil</keyword>
<sequence>MPENKTNSSSPPGDDQTKKENATSQALVSYGAPKKAVEIFHEDKMTNTEVVNQGTYFSYPCRRHSCSLVKIPAPCVNKMISHIEDVESKIEGHLKQFETSLEEWHEAAEKDQTVSKVEPKEERDETCPELKKEMETLLSEAIFLVKTLETDRAEAAEALKRQHSRRKEINKTIDSWSIWRLQEMPMAVQKEHEAHMRDILELRWHIEDKSYEIKQLEKKRAGWEEANEKIQADIDYMNEHSTLLNSKLLQEMEDLKEYGKKKIEAMELYRQTHGELQATIENCEKMKLKISQNRDEMERDIEKDVKNIQAFKKQMDKLQVLFEFYTDLIENVSEIIEKDEEDVMITLQETRTSTDELSNLMKVLEDLKRIYEQLVWRKKNYENEYEEMLDSFNSAKKAWEIELSDVIKDYTDLATTYNKLFEENKKLEMDLDTTADAIHKSVRKKSETESEIQSLMLLKLKNEEYLKGLYKDAYQIGAVFHLTRYKTEELEEKITEVRRKFQGREEFLKKITRSQVANGMMLQKKLFSLQEEEELEWEELTRRKAIYSLILVEIEEPLLQMEENAEKIKTIHKKHFTRLDDIIAKREDVKTTVEKTKKKLRIKGQKTQEALIETETQQSMIFGEIEAAKSKTAFYQDKLTKLNKELEEREKAKIYFDKILDTLREKHAFVKFKKDHMQAVYDHLISEKLDCEDRMDEEDQRFRNLIAMRQKTLADLKKLQDVSLAENLRLAQQYQKLQMDFLAEKDNYYNQYDRQLSLNASIRDKRELCQLQRKIHKMWQKYLKLVVLFSRMRLAQFQAESQENIQKILAVQEESSNLMQHIVEFFQNISQGQCENDD</sequence>
<keyword evidence="4" id="KW-1185">Reference proteome</keyword>
<evidence type="ECO:0000256" key="1">
    <source>
        <dbReference type="SAM" id="Coils"/>
    </source>
</evidence>
<feature type="coiled-coil region" evidence="1">
    <location>
        <begin position="206"/>
        <end position="233"/>
    </location>
</feature>
<dbReference type="EMBL" id="OY882864">
    <property type="protein sequence ID" value="CAK6447928.1"/>
    <property type="molecule type" value="Genomic_DNA"/>
</dbReference>
<proteinExistence type="predicted"/>
<dbReference type="Proteomes" id="UP001314169">
    <property type="component" value="Chromosome 7"/>
</dbReference>
<feature type="coiled-coil region" evidence="1">
    <location>
        <begin position="280"/>
        <end position="314"/>
    </location>
</feature>
<protein>
    <recommendedName>
        <fullName evidence="5">Coiled-coil domain-containing protein 178</fullName>
    </recommendedName>
</protein>
<reference evidence="3" key="1">
    <citation type="submission" date="2023-12" db="EMBL/GenBank/DDBJ databases">
        <authorList>
            <person name="Brown T."/>
        </authorList>
    </citation>
    <scope>NUCLEOTIDE SEQUENCE</scope>
</reference>
<name>A0ABP0ADD8_PIPNA</name>
<feature type="coiled-coil region" evidence="1">
    <location>
        <begin position="364"/>
        <end position="398"/>
    </location>
</feature>
<organism evidence="3 4">
    <name type="scientific">Pipistrellus nathusii</name>
    <name type="common">Nathusius' pipistrelle</name>
    <dbReference type="NCBI Taxonomy" id="59473"/>
    <lineage>
        <taxon>Eukaryota</taxon>
        <taxon>Metazoa</taxon>
        <taxon>Chordata</taxon>
        <taxon>Craniata</taxon>
        <taxon>Vertebrata</taxon>
        <taxon>Euteleostomi</taxon>
        <taxon>Mammalia</taxon>
        <taxon>Eutheria</taxon>
        <taxon>Laurasiatheria</taxon>
        <taxon>Chiroptera</taxon>
        <taxon>Yangochiroptera</taxon>
        <taxon>Vespertilionidae</taxon>
        <taxon>Pipistrellus</taxon>
    </lineage>
</organism>